<evidence type="ECO:0000313" key="2">
    <source>
        <dbReference type="EMBL" id="GAQ78427.1"/>
    </source>
</evidence>
<dbReference type="PANTHER" id="PTHR35706:SF1">
    <property type="entry name" value="EMBRYOGENESIS-LIKE PROTEIN"/>
    <property type="match status" value="1"/>
</dbReference>
<dbReference type="OrthoDB" id="273230at2759"/>
<feature type="coiled-coil region" evidence="1">
    <location>
        <begin position="29"/>
        <end position="83"/>
    </location>
</feature>
<proteinExistence type="predicted"/>
<evidence type="ECO:0000313" key="3">
    <source>
        <dbReference type="Proteomes" id="UP000054558"/>
    </source>
</evidence>
<reference evidence="2 3" key="1">
    <citation type="journal article" date="2014" name="Nat. Commun.">
        <title>Klebsormidium flaccidum genome reveals primary factors for plant terrestrial adaptation.</title>
        <authorList>
            <person name="Hori K."/>
            <person name="Maruyama F."/>
            <person name="Fujisawa T."/>
            <person name="Togashi T."/>
            <person name="Yamamoto N."/>
            <person name="Seo M."/>
            <person name="Sato S."/>
            <person name="Yamada T."/>
            <person name="Mori H."/>
            <person name="Tajima N."/>
            <person name="Moriyama T."/>
            <person name="Ikeuchi M."/>
            <person name="Watanabe M."/>
            <person name="Wada H."/>
            <person name="Kobayashi K."/>
            <person name="Saito M."/>
            <person name="Masuda T."/>
            <person name="Sasaki-Sekimoto Y."/>
            <person name="Mashiguchi K."/>
            <person name="Awai K."/>
            <person name="Shimojima M."/>
            <person name="Masuda S."/>
            <person name="Iwai M."/>
            <person name="Nobusawa T."/>
            <person name="Narise T."/>
            <person name="Kondo S."/>
            <person name="Saito H."/>
            <person name="Sato R."/>
            <person name="Murakawa M."/>
            <person name="Ihara Y."/>
            <person name="Oshima-Yamada Y."/>
            <person name="Ohtaka K."/>
            <person name="Satoh M."/>
            <person name="Sonobe K."/>
            <person name="Ishii M."/>
            <person name="Ohtani R."/>
            <person name="Kanamori-Sato M."/>
            <person name="Honoki R."/>
            <person name="Miyazaki D."/>
            <person name="Mochizuki H."/>
            <person name="Umetsu J."/>
            <person name="Higashi K."/>
            <person name="Shibata D."/>
            <person name="Kamiya Y."/>
            <person name="Sato N."/>
            <person name="Nakamura Y."/>
            <person name="Tabata S."/>
            <person name="Ida S."/>
            <person name="Kurokawa K."/>
            <person name="Ohta H."/>
        </authorList>
    </citation>
    <scope>NUCLEOTIDE SEQUENCE [LARGE SCALE GENOMIC DNA]</scope>
    <source>
        <strain evidence="2 3">NIES-2285</strain>
    </source>
</reference>
<dbReference type="EMBL" id="DF236962">
    <property type="protein sequence ID" value="GAQ78427.1"/>
    <property type="molecule type" value="Genomic_DNA"/>
</dbReference>
<gene>
    <name evidence="2" type="ORF">KFL_000130090</name>
</gene>
<keyword evidence="1" id="KW-0175">Coiled coil</keyword>
<dbReference type="InterPro" id="IPR053325">
    <property type="entry name" value="H3-Acetyl_Activator"/>
</dbReference>
<evidence type="ECO:0000256" key="1">
    <source>
        <dbReference type="SAM" id="Coils"/>
    </source>
</evidence>
<protein>
    <submittedName>
        <fullName evidence="2">Uncharacterized protein</fullName>
    </submittedName>
</protein>
<keyword evidence="3" id="KW-1185">Reference proteome</keyword>
<dbReference type="AlphaFoldDB" id="A0A1Y1HPC2"/>
<accession>A0A1Y1HPC2</accession>
<dbReference type="PANTHER" id="PTHR35706">
    <property type="entry name" value="F14O23.11 PROTEIN"/>
    <property type="match status" value="1"/>
</dbReference>
<organism evidence="2 3">
    <name type="scientific">Klebsormidium nitens</name>
    <name type="common">Green alga</name>
    <name type="synonym">Ulothrix nitens</name>
    <dbReference type="NCBI Taxonomy" id="105231"/>
    <lineage>
        <taxon>Eukaryota</taxon>
        <taxon>Viridiplantae</taxon>
        <taxon>Streptophyta</taxon>
        <taxon>Klebsormidiophyceae</taxon>
        <taxon>Klebsormidiales</taxon>
        <taxon>Klebsormidiaceae</taxon>
        <taxon>Klebsormidium</taxon>
    </lineage>
</organism>
<name>A0A1Y1HPC2_KLENI</name>
<dbReference type="Proteomes" id="UP000054558">
    <property type="component" value="Unassembled WGS sequence"/>
</dbReference>
<dbReference type="OMA" id="NESICGH"/>
<sequence length="111" mass="12699">MQESHVWTSAGIGFRRFSTIGEVDIREKVEDINTKFAEAREEIDLAMEAKDTVFFNEEALGAKKLVEEVLEEFKSLLDQVDERRRGELQRSMGMKMEQLKAEAAQLDEASS</sequence>